<sequence length="110" mass="12267">SHSQPPRACTTVIYIYIERHIFCHEIHSDTSEVIGVEGGRRMLDCGPVVVSVVLYILLMPGLLFQVPGRSRCVEFGNFQTSAASILVHSLLYFGLICLFLLAVKVHFYIG</sequence>
<gene>
    <name evidence="2" type="ORF">V8G54_021934</name>
</gene>
<feature type="non-terminal residue" evidence="2">
    <location>
        <position position="1"/>
    </location>
</feature>
<name>A0AAQ3NIA6_VIGMU</name>
<dbReference type="PANTHER" id="PTHR33128">
    <property type="entry name" value="OS05G0103400 PROTEIN"/>
    <property type="match status" value="1"/>
</dbReference>
<feature type="transmembrane region" description="Helical" evidence="1">
    <location>
        <begin position="85"/>
        <end position="109"/>
    </location>
</feature>
<reference evidence="2 3" key="1">
    <citation type="journal article" date="2023" name="Life. Sci Alliance">
        <title>Evolutionary insights into 3D genome organization and epigenetic landscape of Vigna mungo.</title>
        <authorList>
            <person name="Junaid A."/>
            <person name="Singh B."/>
            <person name="Bhatia S."/>
        </authorList>
    </citation>
    <scope>NUCLEOTIDE SEQUENCE [LARGE SCALE GENOMIC DNA]</scope>
    <source>
        <strain evidence="2">Urdbean</strain>
    </source>
</reference>
<keyword evidence="1" id="KW-0812">Transmembrane</keyword>
<accession>A0AAQ3NIA6</accession>
<keyword evidence="1" id="KW-1133">Transmembrane helix</keyword>
<dbReference type="Proteomes" id="UP001374535">
    <property type="component" value="Chromosome 6"/>
</dbReference>
<keyword evidence="1" id="KW-0472">Membrane</keyword>
<proteinExistence type="predicted"/>
<dbReference type="InterPro" id="IPR021775">
    <property type="entry name" value="DUF3339"/>
</dbReference>
<organism evidence="2 3">
    <name type="scientific">Vigna mungo</name>
    <name type="common">Black gram</name>
    <name type="synonym">Phaseolus mungo</name>
    <dbReference type="NCBI Taxonomy" id="3915"/>
    <lineage>
        <taxon>Eukaryota</taxon>
        <taxon>Viridiplantae</taxon>
        <taxon>Streptophyta</taxon>
        <taxon>Embryophyta</taxon>
        <taxon>Tracheophyta</taxon>
        <taxon>Spermatophyta</taxon>
        <taxon>Magnoliopsida</taxon>
        <taxon>eudicotyledons</taxon>
        <taxon>Gunneridae</taxon>
        <taxon>Pentapetalae</taxon>
        <taxon>rosids</taxon>
        <taxon>fabids</taxon>
        <taxon>Fabales</taxon>
        <taxon>Fabaceae</taxon>
        <taxon>Papilionoideae</taxon>
        <taxon>50 kb inversion clade</taxon>
        <taxon>NPAAA clade</taxon>
        <taxon>indigoferoid/millettioid clade</taxon>
        <taxon>Phaseoleae</taxon>
        <taxon>Vigna</taxon>
    </lineage>
</organism>
<dbReference type="Pfam" id="PF11820">
    <property type="entry name" value="DUF3339"/>
    <property type="match status" value="1"/>
</dbReference>
<evidence type="ECO:0000313" key="2">
    <source>
        <dbReference type="EMBL" id="WVZ08588.1"/>
    </source>
</evidence>
<protein>
    <submittedName>
        <fullName evidence="2">Uncharacterized protein</fullName>
    </submittedName>
</protein>
<evidence type="ECO:0000313" key="3">
    <source>
        <dbReference type="Proteomes" id="UP001374535"/>
    </source>
</evidence>
<keyword evidence="3" id="KW-1185">Reference proteome</keyword>
<evidence type="ECO:0000256" key="1">
    <source>
        <dbReference type="SAM" id="Phobius"/>
    </source>
</evidence>
<dbReference type="EMBL" id="CP144695">
    <property type="protein sequence ID" value="WVZ08588.1"/>
    <property type="molecule type" value="Genomic_DNA"/>
</dbReference>
<dbReference type="PANTHER" id="PTHR33128:SF55">
    <property type="entry name" value="TRANSMEMBRANE PROTEIN"/>
    <property type="match status" value="1"/>
</dbReference>
<dbReference type="AlphaFoldDB" id="A0AAQ3NIA6"/>
<feature type="transmembrane region" description="Helical" evidence="1">
    <location>
        <begin position="46"/>
        <end position="64"/>
    </location>
</feature>